<keyword evidence="3" id="KW-0408">Iron</keyword>
<evidence type="ECO:0000256" key="5">
    <source>
        <dbReference type="ARBA" id="ARBA00023239"/>
    </source>
</evidence>
<dbReference type="GO" id="GO:0003994">
    <property type="term" value="F:aconitate hydratase activity"/>
    <property type="evidence" value="ECO:0007669"/>
    <property type="project" value="InterPro"/>
</dbReference>
<keyword evidence="4" id="KW-0411">Iron-sulfur</keyword>
<evidence type="ECO:0000256" key="4">
    <source>
        <dbReference type="ARBA" id="ARBA00023014"/>
    </source>
</evidence>
<dbReference type="FunFam" id="3.30.499.10:FF:000004">
    <property type="entry name" value="Aconitate hydratase, mitochondrial"/>
    <property type="match status" value="1"/>
</dbReference>
<dbReference type="FunFam" id="3.20.19.10:FF:000002">
    <property type="entry name" value="Aconitate hydratase, mitochondrial"/>
    <property type="match status" value="1"/>
</dbReference>
<dbReference type="InterPro" id="IPR015931">
    <property type="entry name" value="Acnase/IPM_dHydase_lsu_aba_1/3"/>
</dbReference>
<comment type="caution">
    <text evidence="8">The sequence shown here is derived from an EMBL/GenBank/DDBJ whole genome shotgun (WGS) entry which is preliminary data.</text>
</comment>
<dbReference type="SUPFAM" id="SSF53732">
    <property type="entry name" value="Aconitase iron-sulfur domain"/>
    <property type="match status" value="1"/>
</dbReference>
<dbReference type="HOGENOM" id="CLU_006714_2_2_2"/>
<name>F3KN78_9ARCH</name>
<dbReference type="FunFam" id="3.30.499.10:FF:000003">
    <property type="entry name" value="Aconitate hydratase, mitochondrial"/>
    <property type="match status" value="1"/>
</dbReference>
<reference evidence="8" key="1">
    <citation type="journal article" date="2011" name="PLoS ONE">
        <title>Genome of a low-salinity ammonia-oxidizing archaeon determined by single-cell and metagenomic analysis.</title>
        <authorList>
            <person name="Blainey P.C."/>
            <person name="Mosier A.C."/>
            <person name="Potanina A."/>
            <person name="Francis C.A."/>
            <person name="Quake S.R."/>
        </authorList>
    </citation>
    <scope>NUCLEOTIDE SEQUENCE [LARGE SCALE GENOMIC DNA]</scope>
    <source>
        <strain evidence="8">SFB1</strain>
    </source>
</reference>
<evidence type="ECO:0000256" key="3">
    <source>
        <dbReference type="ARBA" id="ARBA00023004"/>
    </source>
</evidence>
<evidence type="ECO:0000259" key="6">
    <source>
        <dbReference type="Pfam" id="PF00330"/>
    </source>
</evidence>
<dbReference type="EMBL" id="AEGP01000066">
    <property type="protein sequence ID" value="EGG41053.1"/>
    <property type="molecule type" value="Genomic_DNA"/>
</dbReference>
<keyword evidence="1" id="KW-0479">Metal-binding</keyword>
<dbReference type="PATRIC" id="fig|886738.10.peg.1995"/>
<dbReference type="GO" id="GO:0046872">
    <property type="term" value="F:metal ion binding"/>
    <property type="evidence" value="ECO:0007669"/>
    <property type="project" value="UniProtKB-KW"/>
</dbReference>
<dbReference type="InterPro" id="IPR001030">
    <property type="entry name" value="Acoase/IPM_deHydtase_lsu_aba"/>
</dbReference>
<evidence type="ECO:0000256" key="1">
    <source>
        <dbReference type="ARBA" id="ARBA00022723"/>
    </source>
</evidence>
<dbReference type="PROSITE" id="PS00450">
    <property type="entry name" value="ACONITASE_1"/>
    <property type="match status" value="1"/>
</dbReference>
<dbReference type="Gene3D" id="3.30.499.10">
    <property type="entry name" value="Aconitase, domain 3"/>
    <property type="match status" value="2"/>
</dbReference>
<feature type="domain" description="Aconitase A/isopropylmalate dehydratase small subunit swivel" evidence="7">
    <location>
        <begin position="561"/>
        <end position="687"/>
    </location>
</feature>
<evidence type="ECO:0000313" key="8">
    <source>
        <dbReference type="EMBL" id="EGG41053.1"/>
    </source>
</evidence>
<dbReference type="PANTHER" id="PTHR43160">
    <property type="entry name" value="ACONITATE HYDRATASE B"/>
    <property type="match status" value="1"/>
</dbReference>
<evidence type="ECO:0000259" key="7">
    <source>
        <dbReference type="Pfam" id="PF00694"/>
    </source>
</evidence>
<dbReference type="Pfam" id="PF00330">
    <property type="entry name" value="Aconitase"/>
    <property type="match status" value="1"/>
</dbReference>
<dbReference type="Gene3D" id="3.40.1060.10">
    <property type="entry name" value="Aconitase, Domain 2"/>
    <property type="match status" value="1"/>
</dbReference>
<dbReference type="InterPro" id="IPR015928">
    <property type="entry name" value="Aconitase/3IPM_dehydase_swvl"/>
</dbReference>
<keyword evidence="5" id="KW-0456">Lyase</keyword>
<dbReference type="InterPro" id="IPR036008">
    <property type="entry name" value="Aconitase_4Fe-4S_dom"/>
</dbReference>
<dbReference type="InterPro" id="IPR050926">
    <property type="entry name" value="Aconitase/IPM_isomerase"/>
</dbReference>
<protein>
    <submittedName>
        <fullName evidence="8">Aconitate hydratase</fullName>
    </submittedName>
</protein>
<dbReference type="Pfam" id="PF00694">
    <property type="entry name" value="Aconitase_C"/>
    <property type="match status" value="1"/>
</dbReference>
<dbReference type="STRING" id="886738.Nlim_1859"/>
<dbReference type="GO" id="GO:0006099">
    <property type="term" value="P:tricarboxylic acid cycle"/>
    <property type="evidence" value="ECO:0007669"/>
    <property type="project" value="InterPro"/>
</dbReference>
<feature type="domain" description="Aconitase/3-isopropylmalate dehydratase large subunit alpha/beta/alpha" evidence="6">
    <location>
        <begin position="37"/>
        <end position="478"/>
    </location>
</feature>
<dbReference type="FunFam" id="3.40.1060.10:FF:000001">
    <property type="entry name" value="Aconitate hydratase, mitochondrial"/>
    <property type="match status" value="1"/>
</dbReference>
<gene>
    <name evidence="8" type="ORF">Nlim_1859</name>
</gene>
<dbReference type="GO" id="GO:0051539">
    <property type="term" value="F:4 iron, 4 sulfur cluster binding"/>
    <property type="evidence" value="ECO:0007669"/>
    <property type="project" value="InterPro"/>
</dbReference>
<dbReference type="NCBIfam" id="TIGR01340">
    <property type="entry name" value="aconitase_mito"/>
    <property type="match status" value="1"/>
</dbReference>
<dbReference type="SUPFAM" id="SSF52016">
    <property type="entry name" value="LeuD/IlvD-like"/>
    <property type="match status" value="1"/>
</dbReference>
<organism evidence="8">
    <name type="scientific">Candidatus Nitrosarchaeum limnium SFB1</name>
    <dbReference type="NCBI Taxonomy" id="886738"/>
    <lineage>
        <taxon>Archaea</taxon>
        <taxon>Nitrososphaerota</taxon>
        <taxon>Nitrososphaeria</taxon>
        <taxon>Nitrosopumilales</taxon>
        <taxon>Nitrosopumilaceae</taxon>
        <taxon>Nitrosarchaeum</taxon>
    </lineage>
</organism>
<sequence length="754" mass="83044">MEIDTTPELVNRVYGKLRENIKKYRKIVLRPLTLTEKILAGHFEQVTDKNLDDGKNYVFLIPDRVALQDVTGQMVMLQFMQAELQKTALPTTVHCDHLIRAQIEGDADMKIALDENSEVFKFLQSAAAKFGCGFWKPGAGIIHQVVLENYAFPGGLMIGTDSHTPNAGGLGMIAVGVGGLDAAETMAGMPWELLYPKRIGVKLTGELNGWTAPKDIILKVAEELTVSGGTNSIVEYFGPGTNTISCTGKATITNMGAEIGATCSIFPYDKRMETYLKSTNREKIAELANQNKELLVADPEVESNPEKFFDKIIEINLSKLEPHIVGPHTPDLARPISNLADDVKSNQYIDPISVALIGSCTNSSYEDMSRAASLAEQAKLKGIKSKIPLLVTPGSEQIRSTIERDGQMKSLKEIGATVLANACGPCIGQWDRPELKNDEKNTIVTSFNRNFPGRNDGHRNTLNFIGSPEMIIALALGGRLSFNPLKDELTAADGTKFKLEPPKPAPEIPKNGFIIPKGIFVAPPENSNNLEVIIDPNSKRLQRLEPFSPWNGRDFEDLPLIVKAKGKCTTDHISPAGAWLSLRGHLDNLSDNMLLGAVNAFNDEIGKGKNLLNDKLESFSKIAREYKEKGMRWVIVGDNNYGEGSSREHAAMTPRYLGCAAVITKSLARIHETNLKKQGILALTFSNTNDYDKIQEDDKISLIDLKNLEPQKPVRCVIKHKDGTKDEISLNHSYNQSQIEWFKAGSALNVLRNK</sequence>
<dbReference type="PANTHER" id="PTHR43160:SF4">
    <property type="entry name" value="ACONITATE HYDRATASE B"/>
    <property type="match status" value="1"/>
</dbReference>
<evidence type="ECO:0000256" key="2">
    <source>
        <dbReference type="ARBA" id="ARBA00022946"/>
    </source>
</evidence>
<dbReference type="InterPro" id="IPR015932">
    <property type="entry name" value="Aconitase_dom2"/>
</dbReference>
<proteinExistence type="predicted"/>
<dbReference type="InterPro" id="IPR000573">
    <property type="entry name" value="AconitaseA/IPMdHydase_ssu_swvl"/>
</dbReference>
<accession>F3KN78</accession>
<dbReference type="PROSITE" id="PS01244">
    <property type="entry name" value="ACONITASE_2"/>
    <property type="match status" value="1"/>
</dbReference>
<dbReference type="Proteomes" id="UP000004348">
    <property type="component" value="Chromosome"/>
</dbReference>
<dbReference type="InterPro" id="IPR006248">
    <property type="entry name" value="Aconitase_mito-like"/>
</dbReference>
<keyword evidence="2" id="KW-0809">Transit peptide</keyword>
<dbReference type="InterPro" id="IPR018136">
    <property type="entry name" value="Aconitase_4Fe-4S_BS"/>
</dbReference>
<dbReference type="PRINTS" id="PR00415">
    <property type="entry name" value="ACONITASE"/>
</dbReference>
<dbReference type="NCBIfam" id="NF005558">
    <property type="entry name" value="PRK07229.1"/>
    <property type="match status" value="1"/>
</dbReference>
<dbReference type="Gene3D" id="3.20.19.10">
    <property type="entry name" value="Aconitase, domain 4"/>
    <property type="match status" value="1"/>
</dbReference>
<dbReference type="AlphaFoldDB" id="F3KN78"/>